<reference evidence="2 3" key="1">
    <citation type="submission" date="2020-04" db="EMBL/GenBank/DDBJ databases">
        <title>MicrobeNet Type strains.</title>
        <authorList>
            <person name="Nicholson A.C."/>
        </authorList>
    </citation>
    <scope>NUCLEOTIDE SEQUENCE [LARGE SCALE GENOMIC DNA]</scope>
    <source>
        <strain evidence="2 3">ATCC BAA-14</strain>
    </source>
</reference>
<comment type="caution">
    <text evidence="2">The sequence shown here is derived from an EMBL/GenBank/DDBJ whole genome shotgun (WGS) entry which is preliminary data.</text>
</comment>
<proteinExistence type="predicted"/>
<feature type="region of interest" description="Disordered" evidence="1">
    <location>
        <begin position="107"/>
        <end position="155"/>
    </location>
</feature>
<evidence type="ECO:0000256" key="1">
    <source>
        <dbReference type="SAM" id="MobiDB-lite"/>
    </source>
</evidence>
<feature type="compositionally biased region" description="Basic and acidic residues" evidence="1">
    <location>
        <begin position="142"/>
        <end position="155"/>
    </location>
</feature>
<feature type="compositionally biased region" description="Polar residues" evidence="1">
    <location>
        <begin position="123"/>
        <end position="141"/>
    </location>
</feature>
<dbReference type="Proteomes" id="UP000563898">
    <property type="component" value="Unassembled WGS sequence"/>
</dbReference>
<sequence length="179" mass="19582">MGEPTIDTAVWFVEWCRSNLDQAQVLRAGMRTFGPDDWSADDRAAADQTAILHTVLNALKVLAQQAAASEDQVVFAILELPVAVVRRRLEDGRPPGVREAELIRSLAPSSSHSGDGNPHRQTHFQTTSRSPMPARSSMTGSSRHESTNKTKDHQRNAPVAIAAILLTISRLNARELGRV</sequence>
<dbReference type="RefSeq" id="WP_006372952.1">
    <property type="nucleotide sequence ID" value="NZ_CP085887.1"/>
</dbReference>
<organism evidence="2 3">
    <name type="scientific">Gordonia polyisoprenivorans</name>
    <dbReference type="NCBI Taxonomy" id="84595"/>
    <lineage>
        <taxon>Bacteria</taxon>
        <taxon>Bacillati</taxon>
        <taxon>Actinomycetota</taxon>
        <taxon>Actinomycetes</taxon>
        <taxon>Mycobacteriales</taxon>
        <taxon>Gordoniaceae</taxon>
        <taxon>Gordonia</taxon>
    </lineage>
</organism>
<dbReference type="EMBL" id="JAAXPC010000029">
    <property type="protein sequence ID" value="NKY05133.1"/>
    <property type="molecule type" value="Genomic_DNA"/>
</dbReference>
<protein>
    <submittedName>
        <fullName evidence="2">Uncharacterized protein</fullName>
    </submittedName>
</protein>
<dbReference type="AlphaFoldDB" id="A0A846WWW6"/>
<name>A0A846WWW6_9ACTN</name>
<evidence type="ECO:0000313" key="3">
    <source>
        <dbReference type="Proteomes" id="UP000563898"/>
    </source>
</evidence>
<evidence type="ECO:0000313" key="2">
    <source>
        <dbReference type="EMBL" id="NKY05133.1"/>
    </source>
</evidence>
<gene>
    <name evidence="2" type="ORF">HGA05_26605</name>
</gene>
<accession>A0A846WWW6</accession>